<name>A0AAI8U102_MYCME</name>
<evidence type="ECO:0000313" key="4">
    <source>
        <dbReference type="Proteomes" id="UP001241092"/>
    </source>
</evidence>
<sequence length="175" mass="19757">MTSREGKLTVEGDRAALLFERRLPYPVDAVWAAITDPAQRDQWMGTTTIDAREGGTIEMVPHSPPIPPQQKTMTGRIRVWDPPRVFEHEWNQPILTDTGSGVVRYELTPDGEGTLLRFSHHGLTVRDAEGFHPGTHAYLDRLEAHLGGQPLPDWAQRYQEVAHLLRGNNHAAQWN</sequence>
<dbReference type="AlphaFoldDB" id="A0AAI8U102"/>
<protein>
    <recommendedName>
        <fullName evidence="2">Activator of Hsp90 ATPase homologue 1/2-like C-terminal domain-containing protein</fullName>
    </recommendedName>
</protein>
<dbReference type="Pfam" id="PF08327">
    <property type="entry name" value="AHSA1"/>
    <property type="match status" value="1"/>
</dbReference>
<evidence type="ECO:0000259" key="2">
    <source>
        <dbReference type="Pfam" id="PF08327"/>
    </source>
</evidence>
<dbReference type="InterPro" id="IPR013538">
    <property type="entry name" value="ASHA1/2-like_C"/>
</dbReference>
<evidence type="ECO:0000313" key="3">
    <source>
        <dbReference type="EMBL" id="BDY32536.1"/>
    </source>
</evidence>
<dbReference type="Proteomes" id="UP001241092">
    <property type="component" value="Chromosome"/>
</dbReference>
<reference evidence="3" key="1">
    <citation type="submission" date="2023-03" db="EMBL/GenBank/DDBJ databases">
        <title>Draft genome sequence of a Mycolicibacterium mageritense strain H4_3_1 isolated from a hybrid biological-inorganic system reactor.</title>
        <authorList>
            <person name="Feng X."/>
            <person name="Kazama D."/>
            <person name="Sato K."/>
            <person name="Kobayashi H."/>
        </authorList>
    </citation>
    <scope>NUCLEOTIDE SEQUENCE</scope>
    <source>
        <strain evidence="3">H4_3_1</strain>
    </source>
</reference>
<comment type="similarity">
    <text evidence="1">Belongs to the AHA1 family.</text>
</comment>
<accession>A0AAI8U102</accession>
<dbReference type="CDD" id="cd08899">
    <property type="entry name" value="SRPBCC_CalC_Aha1-like_6"/>
    <property type="match status" value="1"/>
</dbReference>
<dbReference type="RefSeq" id="WP_286212371.1">
    <property type="nucleotide sequence ID" value="NZ_AP027452.1"/>
</dbReference>
<dbReference type="Gene3D" id="3.30.530.20">
    <property type="match status" value="1"/>
</dbReference>
<gene>
    <name evidence="3" type="ORF">hbim_06504</name>
</gene>
<dbReference type="InterPro" id="IPR023393">
    <property type="entry name" value="START-like_dom_sf"/>
</dbReference>
<dbReference type="EMBL" id="AP027452">
    <property type="protein sequence ID" value="BDY32536.1"/>
    <property type="molecule type" value="Genomic_DNA"/>
</dbReference>
<organism evidence="3 4">
    <name type="scientific">Mycolicibacterium mageritense</name>
    <name type="common">Mycobacterium mageritense</name>
    <dbReference type="NCBI Taxonomy" id="53462"/>
    <lineage>
        <taxon>Bacteria</taxon>
        <taxon>Bacillati</taxon>
        <taxon>Actinomycetota</taxon>
        <taxon>Actinomycetes</taxon>
        <taxon>Mycobacteriales</taxon>
        <taxon>Mycobacteriaceae</taxon>
        <taxon>Mycolicibacterium</taxon>
    </lineage>
</organism>
<evidence type="ECO:0000256" key="1">
    <source>
        <dbReference type="ARBA" id="ARBA00006817"/>
    </source>
</evidence>
<dbReference type="SUPFAM" id="SSF55961">
    <property type="entry name" value="Bet v1-like"/>
    <property type="match status" value="1"/>
</dbReference>
<feature type="domain" description="Activator of Hsp90 ATPase homologue 1/2-like C-terminal" evidence="2">
    <location>
        <begin position="25"/>
        <end position="146"/>
    </location>
</feature>
<proteinExistence type="inferred from homology"/>